<organism evidence="2 3">
    <name type="scientific">Exophiala bonariae</name>
    <dbReference type="NCBI Taxonomy" id="1690606"/>
    <lineage>
        <taxon>Eukaryota</taxon>
        <taxon>Fungi</taxon>
        <taxon>Dikarya</taxon>
        <taxon>Ascomycota</taxon>
        <taxon>Pezizomycotina</taxon>
        <taxon>Eurotiomycetes</taxon>
        <taxon>Chaetothyriomycetidae</taxon>
        <taxon>Chaetothyriales</taxon>
        <taxon>Herpotrichiellaceae</taxon>
        <taxon>Exophiala</taxon>
    </lineage>
</organism>
<dbReference type="AlphaFoldDB" id="A0AAV9N0C9"/>
<feature type="region of interest" description="Disordered" evidence="1">
    <location>
        <begin position="41"/>
        <end position="89"/>
    </location>
</feature>
<feature type="compositionally biased region" description="Basic and acidic residues" evidence="1">
    <location>
        <begin position="80"/>
        <end position="89"/>
    </location>
</feature>
<evidence type="ECO:0000313" key="2">
    <source>
        <dbReference type="EMBL" id="KAK5046348.1"/>
    </source>
</evidence>
<accession>A0AAV9N0C9</accession>
<feature type="region of interest" description="Disordered" evidence="1">
    <location>
        <begin position="107"/>
        <end position="134"/>
    </location>
</feature>
<gene>
    <name evidence="2" type="ORF">LTR84_008492</name>
</gene>
<proteinExistence type="predicted"/>
<evidence type="ECO:0000256" key="1">
    <source>
        <dbReference type="SAM" id="MobiDB-lite"/>
    </source>
</evidence>
<protein>
    <submittedName>
        <fullName evidence="2">Uncharacterized protein</fullName>
    </submittedName>
</protein>
<comment type="caution">
    <text evidence="2">The sequence shown here is derived from an EMBL/GenBank/DDBJ whole genome shotgun (WGS) entry which is preliminary data.</text>
</comment>
<dbReference type="EMBL" id="JAVRRD010000031">
    <property type="protein sequence ID" value="KAK5046348.1"/>
    <property type="molecule type" value="Genomic_DNA"/>
</dbReference>
<feature type="compositionally biased region" description="Low complexity" evidence="1">
    <location>
        <begin position="51"/>
        <end position="67"/>
    </location>
</feature>
<sequence>MSGLSLGKLLPIIDAEECIPCMARLTRRASTEPYMEIIEEEEPGQIDLDIAPCSDSDSSSSSSASAAVPPPHSTASLVPSDEKPRNEIPKDVLEYVERIRVAINAQRDRTAGARAADSTPKPNVNGSAKQAHITTKKRTAFPNALAERTKDMLRKLTDSRKKVSTLLVVKPKTKARSEKKPASIKDRTVLLGLTKIGRVQYVHGDKKGRPISLSAACGSVSDKEVGSPLKSPGAVHEEDEGHSLWIETNDTRPKYDLRTGRRLGESRSLNHRVKDAAISVRRSAVKGIETGRKQVSKKRGKGKWYKIK</sequence>
<dbReference type="Proteomes" id="UP001358417">
    <property type="component" value="Unassembled WGS sequence"/>
</dbReference>
<keyword evidence="3" id="KW-1185">Reference proteome</keyword>
<dbReference type="RefSeq" id="XP_064701942.1">
    <property type="nucleotide sequence ID" value="XM_064852037.1"/>
</dbReference>
<dbReference type="GeneID" id="89976655"/>
<reference evidence="2 3" key="1">
    <citation type="submission" date="2023-08" db="EMBL/GenBank/DDBJ databases">
        <title>Black Yeasts Isolated from many extreme environments.</title>
        <authorList>
            <person name="Coleine C."/>
            <person name="Stajich J.E."/>
            <person name="Selbmann L."/>
        </authorList>
    </citation>
    <scope>NUCLEOTIDE SEQUENCE [LARGE SCALE GENOMIC DNA]</scope>
    <source>
        <strain evidence="2 3">CCFEE 5792</strain>
    </source>
</reference>
<name>A0AAV9N0C9_9EURO</name>
<evidence type="ECO:0000313" key="3">
    <source>
        <dbReference type="Proteomes" id="UP001358417"/>
    </source>
</evidence>